<evidence type="ECO:0000256" key="2">
    <source>
        <dbReference type="PROSITE-ProRule" id="PRU00117"/>
    </source>
</evidence>
<dbReference type="Pfam" id="PF00013">
    <property type="entry name" value="KH_1"/>
    <property type="match status" value="3"/>
</dbReference>
<accession>A0A812N7Q1</accession>
<dbReference type="Gene3D" id="3.30.1370.10">
    <property type="entry name" value="K Homology domain, type 1"/>
    <property type="match status" value="3"/>
</dbReference>
<dbReference type="GO" id="GO:0003723">
    <property type="term" value="F:RNA binding"/>
    <property type="evidence" value="ECO:0007669"/>
    <property type="project" value="UniProtKB-UniRule"/>
</dbReference>
<feature type="domain" description="K Homology" evidence="4">
    <location>
        <begin position="5"/>
        <end position="79"/>
    </location>
</feature>
<keyword evidence="2" id="KW-0694">RNA-binding</keyword>
<gene>
    <name evidence="5" type="primary">nrgA</name>
    <name evidence="5" type="ORF">SNAT2548_LOCUS15777</name>
</gene>
<keyword evidence="1" id="KW-0677">Repeat</keyword>
<feature type="domain" description="K Homology" evidence="4">
    <location>
        <begin position="107"/>
        <end position="176"/>
    </location>
</feature>
<comment type="caution">
    <text evidence="5">The sequence shown here is derived from an EMBL/GenBank/DDBJ whole genome shotgun (WGS) entry which is preliminary data.</text>
</comment>
<dbReference type="InterPro" id="IPR036612">
    <property type="entry name" value="KH_dom_type_1_sf"/>
</dbReference>
<evidence type="ECO:0000313" key="6">
    <source>
        <dbReference type="Proteomes" id="UP000604046"/>
    </source>
</evidence>
<protein>
    <submittedName>
        <fullName evidence="5">NrgA protein</fullName>
    </submittedName>
</protein>
<sequence>MSHRRLHAFKILCPEPLASGVLGHRGSTKDRIQDECHCRLVMSNRDEFYPGTRLRLVVIQAEEQASILQALDRILDLLAECAETERQNPNGRTAIQGEADFLGKEAGELVLRAAVPFRVGSAIIGPKGAHVQALKEEAGAKIIIDKEHQQGHQACRLAARPEGLRIVLSRISDYLADDSAQRPNDFESWASIRNFGQQEDAGHGGYGQSHSRDGHGRDSHTRNNGREGYGKEGYGRDYGRDGRDGQGRDGHRDYGRDGGRDGYGGYGSHGGHHGGGHAVPPWDHHQSASPRRARSRSPGRFAHARAPVHPAGPMEMLASALSGMQPGAVDYEYEVTCELPPHKVSAMIGPGGQIVRNVRHTTGTHIHFDEVPMGAREQTMHIKGPLLGVYRAHVMMMQRYHEHETEVPRFDAKGKGAPEVILSTMGEPLLHHHFEDLLEFMPQLQLTTEGVLKVHAPPGMAAPPGLEAENPLATAALRARKEVLLRSLAKKVSDSVVELPSDCPSMVSMKAMSAVLPGMPGSPQLGGLVMKEADAKNMPNDEGDLRRTPW</sequence>
<dbReference type="Proteomes" id="UP000604046">
    <property type="component" value="Unassembled WGS sequence"/>
</dbReference>
<dbReference type="SUPFAM" id="SSF54791">
    <property type="entry name" value="Eukaryotic type KH-domain (KH-domain type I)"/>
    <property type="match status" value="3"/>
</dbReference>
<reference evidence="5" key="1">
    <citation type="submission" date="2021-02" db="EMBL/GenBank/DDBJ databases">
        <authorList>
            <person name="Dougan E. K."/>
            <person name="Rhodes N."/>
            <person name="Thang M."/>
            <person name="Chan C."/>
        </authorList>
    </citation>
    <scope>NUCLEOTIDE SEQUENCE</scope>
</reference>
<feature type="domain" description="K Homology" evidence="4">
    <location>
        <begin position="331"/>
        <end position="401"/>
    </location>
</feature>
<organism evidence="5 6">
    <name type="scientific">Symbiodinium natans</name>
    <dbReference type="NCBI Taxonomy" id="878477"/>
    <lineage>
        <taxon>Eukaryota</taxon>
        <taxon>Sar</taxon>
        <taxon>Alveolata</taxon>
        <taxon>Dinophyceae</taxon>
        <taxon>Suessiales</taxon>
        <taxon>Symbiodiniaceae</taxon>
        <taxon>Symbiodinium</taxon>
    </lineage>
</organism>
<dbReference type="CDD" id="cd00105">
    <property type="entry name" value="KH-I"/>
    <property type="match status" value="2"/>
</dbReference>
<evidence type="ECO:0000256" key="3">
    <source>
        <dbReference type="SAM" id="MobiDB-lite"/>
    </source>
</evidence>
<dbReference type="EMBL" id="CAJNDS010002064">
    <property type="protein sequence ID" value="CAE7299844.1"/>
    <property type="molecule type" value="Genomic_DNA"/>
</dbReference>
<dbReference type="SMART" id="SM00322">
    <property type="entry name" value="KH"/>
    <property type="match status" value="3"/>
</dbReference>
<dbReference type="InterPro" id="IPR004087">
    <property type="entry name" value="KH_dom"/>
</dbReference>
<name>A0A812N7Q1_9DINO</name>
<feature type="compositionally biased region" description="Basic and acidic residues" evidence="3">
    <location>
        <begin position="210"/>
        <end position="260"/>
    </location>
</feature>
<dbReference type="PANTHER" id="PTHR10288">
    <property type="entry name" value="KH DOMAIN CONTAINING RNA BINDING PROTEIN"/>
    <property type="match status" value="1"/>
</dbReference>
<keyword evidence="6" id="KW-1185">Reference proteome</keyword>
<feature type="region of interest" description="Disordered" evidence="3">
    <location>
        <begin position="197"/>
        <end position="309"/>
    </location>
</feature>
<dbReference type="InterPro" id="IPR004088">
    <property type="entry name" value="KH_dom_type_1"/>
</dbReference>
<dbReference type="AlphaFoldDB" id="A0A812N7Q1"/>
<dbReference type="PROSITE" id="PS50084">
    <property type="entry name" value="KH_TYPE_1"/>
    <property type="match status" value="3"/>
</dbReference>
<evidence type="ECO:0000256" key="1">
    <source>
        <dbReference type="ARBA" id="ARBA00022737"/>
    </source>
</evidence>
<evidence type="ECO:0000313" key="5">
    <source>
        <dbReference type="EMBL" id="CAE7299844.1"/>
    </source>
</evidence>
<proteinExistence type="predicted"/>
<dbReference type="OrthoDB" id="410746at2759"/>
<evidence type="ECO:0000259" key="4">
    <source>
        <dbReference type="SMART" id="SM00322"/>
    </source>
</evidence>